<dbReference type="RefSeq" id="WP_234517802.1">
    <property type="nucleotide sequence ID" value="NZ_BAAAUF010000049.1"/>
</dbReference>
<dbReference type="SUPFAM" id="SSF54427">
    <property type="entry name" value="NTF2-like"/>
    <property type="match status" value="1"/>
</dbReference>
<dbReference type="InterPro" id="IPR009959">
    <property type="entry name" value="Cyclase_SnoaL-like"/>
</dbReference>
<name>A0ABP6LVQ7_9ACTN</name>
<dbReference type="InterPro" id="IPR032710">
    <property type="entry name" value="NTF2-like_dom_sf"/>
</dbReference>
<dbReference type="Proteomes" id="UP001501532">
    <property type="component" value="Unassembled WGS sequence"/>
</dbReference>
<organism evidence="1 2">
    <name type="scientific">Streptomyces glomeratus</name>
    <dbReference type="NCBI Taxonomy" id="284452"/>
    <lineage>
        <taxon>Bacteria</taxon>
        <taxon>Bacillati</taxon>
        <taxon>Actinomycetota</taxon>
        <taxon>Actinomycetes</taxon>
        <taxon>Kitasatosporales</taxon>
        <taxon>Streptomycetaceae</taxon>
        <taxon>Streptomyces</taxon>
    </lineage>
</organism>
<proteinExistence type="predicted"/>
<comment type="caution">
    <text evidence="1">The sequence shown here is derived from an EMBL/GenBank/DDBJ whole genome shotgun (WGS) entry which is preliminary data.</text>
</comment>
<evidence type="ECO:0000313" key="2">
    <source>
        <dbReference type="Proteomes" id="UP001501532"/>
    </source>
</evidence>
<evidence type="ECO:0008006" key="3">
    <source>
        <dbReference type="Google" id="ProtNLM"/>
    </source>
</evidence>
<protein>
    <recommendedName>
        <fullName evidence="3">Ester cyclase</fullName>
    </recommendedName>
</protein>
<evidence type="ECO:0000313" key="1">
    <source>
        <dbReference type="EMBL" id="GAA3061760.1"/>
    </source>
</evidence>
<gene>
    <name evidence="1" type="ORF">GCM10010448_51420</name>
</gene>
<dbReference type="PANTHER" id="PTHR38436:SF1">
    <property type="entry name" value="ESTER CYCLASE"/>
    <property type="match status" value="1"/>
</dbReference>
<dbReference type="Gene3D" id="3.10.450.50">
    <property type="match status" value="1"/>
</dbReference>
<dbReference type="PANTHER" id="PTHR38436">
    <property type="entry name" value="POLYKETIDE CYCLASE SNOAL-LIKE DOMAIN"/>
    <property type="match status" value="1"/>
</dbReference>
<reference evidence="2" key="1">
    <citation type="journal article" date="2019" name="Int. J. Syst. Evol. Microbiol.">
        <title>The Global Catalogue of Microorganisms (GCM) 10K type strain sequencing project: providing services to taxonomists for standard genome sequencing and annotation.</title>
        <authorList>
            <consortium name="The Broad Institute Genomics Platform"/>
            <consortium name="The Broad Institute Genome Sequencing Center for Infectious Disease"/>
            <person name="Wu L."/>
            <person name="Ma J."/>
        </authorList>
    </citation>
    <scope>NUCLEOTIDE SEQUENCE [LARGE SCALE GENOMIC DNA]</scope>
    <source>
        <strain evidence="2">JCM 9091</strain>
    </source>
</reference>
<dbReference type="Pfam" id="PF07366">
    <property type="entry name" value="SnoaL"/>
    <property type="match status" value="1"/>
</dbReference>
<keyword evidence="2" id="KW-1185">Reference proteome</keyword>
<sequence>MSLTENKERCLQMVAAWNRWDVDGVVAHWAPDVVHHTADGGRHDTGELIETMRGAVRAFPDLHLEVKSVIAEGDRVMLRITVTATHRGEFLGLAPTGRPVTWHYLEELRFSPEGKVVEHWDVFDFGPLFRELGMLDGAVPVGSTSRS</sequence>
<dbReference type="EMBL" id="BAAAUF010000049">
    <property type="protein sequence ID" value="GAA3061760.1"/>
    <property type="molecule type" value="Genomic_DNA"/>
</dbReference>
<accession>A0ABP6LVQ7</accession>